<dbReference type="PRINTS" id="PR00320">
    <property type="entry name" value="GPROTEINBRPT"/>
</dbReference>
<evidence type="ECO:0000256" key="5">
    <source>
        <dbReference type="ARBA" id="ARBA00023187"/>
    </source>
</evidence>
<evidence type="ECO:0008006" key="9">
    <source>
        <dbReference type="Google" id="ProtNLM"/>
    </source>
</evidence>
<dbReference type="AlphaFoldDB" id="A0A7S0RL11"/>
<name>A0A7S0RL11_9CHLO</name>
<dbReference type="GO" id="GO:0003723">
    <property type="term" value="F:RNA binding"/>
    <property type="evidence" value="ECO:0007669"/>
    <property type="project" value="TreeGrafter"/>
</dbReference>
<dbReference type="InterPro" id="IPR036322">
    <property type="entry name" value="WD40_repeat_dom_sf"/>
</dbReference>
<keyword evidence="5" id="KW-0508">mRNA splicing</keyword>
<evidence type="ECO:0000313" key="8">
    <source>
        <dbReference type="EMBL" id="CAD8680367.1"/>
    </source>
</evidence>
<evidence type="ECO:0000256" key="7">
    <source>
        <dbReference type="PROSITE-ProRule" id="PRU00221"/>
    </source>
</evidence>
<feature type="repeat" description="WD" evidence="7">
    <location>
        <begin position="218"/>
        <end position="252"/>
    </location>
</feature>
<feature type="repeat" description="WD" evidence="7">
    <location>
        <begin position="176"/>
        <end position="217"/>
    </location>
</feature>
<feature type="repeat" description="WD" evidence="7">
    <location>
        <begin position="310"/>
        <end position="346"/>
    </location>
</feature>
<feature type="repeat" description="WD" evidence="7">
    <location>
        <begin position="49"/>
        <end position="83"/>
    </location>
</feature>
<dbReference type="PANTHER" id="PTHR44006:SF1">
    <property type="entry name" value="U5 SMALL NUCLEAR RIBONUCLEOPROTEIN 40 KDA PROTEIN"/>
    <property type="match status" value="1"/>
</dbReference>
<dbReference type="SMART" id="SM00320">
    <property type="entry name" value="WD40"/>
    <property type="match status" value="7"/>
</dbReference>
<sequence>MATMDLVVKRPADDNVEDNALAIKRQRTNPKIPAGVKRTSSLDSPIMLLSGHADAVVSCKFNPSGTVVASGSQDKHIFLWNVQGECDNFMLMKGHRNAVIDLHWTTDGDTIITASPDASVRAWDAQTGKQIKKMAEHSSFVNSCCPARRGPQLIVSGSDDGTSKLWDMRVKGSVQTFSEEYQVTAVAFADASDKVYTGGIDSTVRVWDLRKSEAVMELKGHTDIISGMSVSPDGAFLLTNSMDSTLRCWDMRPYAPANRCVKLFSGHQHNFEKNLLKCAWSPDGRMVSAGSSCRNVHIWDVASRKILYKLPGHKGCVNEVAFHPKEPVVASCSHDKTLYLGEIAAS</sequence>
<evidence type="ECO:0000256" key="6">
    <source>
        <dbReference type="ARBA" id="ARBA00023242"/>
    </source>
</evidence>
<evidence type="ECO:0000256" key="4">
    <source>
        <dbReference type="ARBA" id="ARBA00022737"/>
    </source>
</evidence>
<dbReference type="InterPro" id="IPR052234">
    <property type="entry name" value="U5_snRNP_Component"/>
</dbReference>
<proteinExistence type="predicted"/>
<dbReference type="GO" id="GO:0000375">
    <property type="term" value="P:RNA splicing, via transesterification reactions"/>
    <property type="evidence" value="ECO:0007669"/>
    <property type="project" value="UniProtKB-ARBA"/>
</dbReference>
<dbReference type="GO" id="GO:0006397">
    <property type="term" value="P:mRNA processing"/>
    <property type="evidence" value="ECO:0007669"/>
    <property type="project" value="UniProtKB-KW"/>
</dbReference>
<keyword evidence="3" id="KW-0507">mRNA processing</keyword>
<dbReference type="PROSITE" id="PS50082">
    <property type="entry name" value="WD_REPEATS_2"/>
    <property type="match status" value="7"/>
</dbReference>
<dbReference type="Gene3D" id="2.130.10.10">
    <property type="entry name" value="YVTN repeat-like/Quinoprotein amine dehydrogenase"/>
    <property type="match status" value="1"/>
</dbReference>
<dbReference type="GO" id="GO:0005682">
    <property type="term" value="C:U5 snRNP"/>
    <property type="evidence" value="ECO:0007669"/>
    <property type="project" value="UniProtKB-ARBA"/>
</dbReference>
<comment type="subcellular location">
    <subcellularLocation>
        <location evidence="1">Nucleus</location>
    </subcellularLocation>
</comment>
<protein>
    <recommendedName>
        <fullName evidence="9">Anaphase-promoting complex subunit 4 WD40 domain-containing protein</fullName>
    </recommendedName>
</protein>
<evidence type="ECO:0000256" key="2">
    <source>
        <dbReference type="ARBA" id="ARBA00022574"/>
    </source>
</evidence>
<evidence type="ECO:0000256" key="3">
    <source>
        <dbReference type="ARBA" id="ARBA00022664"/>
    </source>
</evidence>
<dbReference type="InterPro" id="IPR015943">
    <property type="entry name" value="WD40/YVTN_repeat-like_dom_sf"/>
</dbReference>
<dbReference type="PANTHER" id="PTHR44006">
    <property type="entry name" value="U5 SMALL NUCLEAR RIBONUCLEOPROTEIN 40 KDA PROTEIN"/>
    <property type="match status" value="1"/>
</dbReference>
<dbReference type="InterPro" id="IPR019775">
    <property type="entry name" value="WD40_repeat_CS"/>
</dbReference>
<keyword evidence="2 7" id="KW-0853">WD repeat</keyword>
<keyword evidence="4" id="KW-0677">Repeat</keyword>
<dbReference type="FunFam" id="2.130.10.10:FF:000229">
    <property type="entry name" value="Small nuclear ribonucleoprotein U5 subunit 40"/>
    <property type="match status" value="1"/>
</dbReference>
<dbReference type="PROSITE" id="PS00678">
    <property type="entry name" value="WD_REPEATS_1"/>
    <property type="match status" value="4"/>
</dbReference>
<dbReference type="Pfam" id="PF00400">
    <property type="entry name" value="WD40"/>
    <property type="match status" value="7"/>
</dbReference>
<dbReference type="InterPro" id="IPR001680">
    <property type="entry name" value="WD40_rpt"/>
</dbReference>
<dbReference type="EMBL" id="HBFA01029715">
    <property type="protein sequence ID" value="CAD8680367.1"/>
    <property type="molecule type" value="Transcribed_RNA"/>
</dbReference>
<feature type="repeat" description="WD" evidence="7">
    <location>
        <begin position="134"/>
        <end position="176"/>
    </location>
</feature>
<reference evidence="8" key="1">
    <citation type="submission" date="2021-01" db="EMBL/GenBank/DDBJ databases">
        <authorList>
            <person name="Corre E."/>
            <person name="Pelletier E."/>
            <person name="Niang G."/>
            <person name="Scheremetjew M."/>
            <person name="Finn R."/>
            <person name="Kale V."/>
            <person name="Holt S."/>
            <person name="Cochrane G."/>
            <person name="Meng A."/>
            <person name="Brown T."/>
            <person name="Cohen L."/>
        </authorList>
    </citation>
    <scope>NUCLEOTIDE SEQUENCE</scope>
    <source>
        <strain evidence="8">CCMP722</strain>
    </source>
</reference>
<dbReference type="CDD" id="cd00200">
    <property type="entry name" value="WD40"/>
    <property type="match status" value="1"/>
</dbReference>
<dbReference type="SUPFAM" id="SSF50978">
    <property type="entry name" value="WD40 repeat-like"/>
    <property type="match status" value="1"/>
</dbReference>
<dbReference type="GO" id="GO:0071013">
    <property type="term" value="C:catalytic step 2 spliceosome"/>
    <property type="evidence" value="ECO:0007669"/>
    <property type="project" value="TreeGrafter"/>
</dbReference>
<dbReference type="InterPro" id="IPR020472">
    <property type="entry name" value="WD40_PAC1"/>
</dbReference>
<keyword evidence="6" id="KW-0539">Nucleus</keyword>
<gene>
    <name evidence="8" type="ORF">POBO1169_LOCUS14995</name>
</gene>
<feature type="repeat" description="WD" evidence="7">
    <location>
        <begin position="92"/>
        <end position="133"/>
    </location>
</feature>
<feature type="repeat" description="WD" evidence="7">
    <location>
        <begin position="279"/>
        <end position="309"/>
    </location>
</feature>
<dbReference type="PROSITE" id="PS50294">
    <property type="entry name" value="WD_REPEATS_REGION"/>
    <property type="match status" value="5"/>
</dbReference>
<evidence type="ECO:0000256" key="1">
    <source>
        <dbReference type="ARBA" id="ARBA00004123"/>
    </source>
</evidence>
<organism evidence="8">
    <name type="scientific">Pyramimonas obovata</name>
    <dbReference type="NCBI Taxonomy" id="1411642"/>
    <lineage>
        <taxon>Eukaryota</taxon>
        <taxon>Viridiplantae</taxon>
        <taxon>Chlorophyta</taxon>
        <taxon>Pyramimonadophyceae</taxon>
        <taxon>Pyramimonadales</taxon>
        <taxon>Pyramimonadaceae</taxon>
        <taxon>Pyramimonas</taxon>
        <taxon>Pyramimonas incertae sedis</taxon>
    </lineage>
</organism>
<accession>A0A7S0RL11</accession>